<dbReference type="InterPro" id="IPR003784">
    <property type="entry name" value="BioY"/>
</dbReference>
<gene>
    <name evidence="4" type="ORF">SAMN05444401_0720</name>
</gene>
<keyword evidence="2" id="KW-1003">Cell membrane</keyword>
<dbReference type="Proteomes" id="UP000184080">
    <property type="component" value="Unassembled WGS sequence"/>
</dbReference>
<comment type="subcellular location">
    <subcellularLocation>
        <location evidence="2">Cell membrane</location>
        <topology evidence="2">Multi-pass membrane protein</topology>
    </subcellularLocation>
</comment>
<evidence type="ECO:0000313" key="5">
    <source>
        <dbReference type="Proteomes" id="UP000184080"/>
    </source>
</evidence>
<proteinExistence type="inferred from homology"/>
<feature type="transmembrane region" description="Helical" evidence="3">
    <location>
        <begin position="154"/>
        <end position="177"/>
    </location>
</feature>
<keyword evidence="5" id="KW-1185">Reference proteome</keyword>
<dbReference type="OrthoDB" id="9803495at2"/>
<dbReference type="Gene3D" id="1.10.1760.20">
    <property type="match status" value="1"/>
</dbReference>
<evidence type="ECO:0000256" key="3">
    <source>
        <dbReference type="SAM" id="Phobius"/>
    </source>
</evidence>
<feature type="transmembrane region" description="Helical" evidence="3">
    <location>
        <begin position="111"/>
        <end position="134"/>
    </location>
</feature>
<reference evidence="4 5" key="1">
    <citation type="submission" date="2016-11" db="EMBL/GenBank/DDBJ databases">
        <authorList>
            <person name="Jaros S."/>
            <person name="Januszkiewicz K."/>
            <person name="Wedrychowicz H."/>
        </authorList>
    </citation>
    <scope>NUCLEOTIDE SEQUENCE [LARGE SCALE GENOMIC DNA]</scope>
    <source>
        <strain evidence="4 5">DSM 21864</strain>
    </source>
</reference>
<keyword evidence="3" id="KW-0812">Transmembrane</keyword>
<organism evidence="4 5">
    <name type="scientific">Clostridium amylolyticum</name>
    <dbReference type="NCBI Taxonomy" id="1121298"/>
    <lineage>
        <taxon>Bacteria</taxon>
        <taxon>Bacillati</taxon>
        <taxon>Bacillota</taxon>
        <taxon>Clostridia</taxon>
        <taxon>Eubacteriales</taxon>
        <taxon>Clostridiaceae</taxon>
        <taxon>Clostridium</taxon>
    </lineage>
</organism>
<name>A0A1M6BD19_9CLOT</name>
<sequence>MKKMKTKDLVLIALFAALTAIGAQLSIPIGPVPITIQSLFCLLSALILGAKGGALSQILYVTMGFIGLPVFSNGQAGLTFALRPTFGFVIGFIACAYVAGTISTKLNKTVLNYFLSSLAGTVIIYLFGIIFFYFNMKYLVHKDLNFYTILKLTTIPFLPGDLLKCIVASLVAVPVSLRAKKEGYI</sequence>
<protein>
    <recommendedName>
        <fullName evidence="2">Biotin transporter</fullName>
    </recommendedName>
</protein>
<dbReference type="PANTHER" id="PTHR34295">
    <property type="entry name" value="BIOTIN TRANSPORTER BIOY"/>
    <property type="match status" value="1"/>
</dbReference>
<evidence type="ECO:0000313" key="4">
    <source>
        <dbReference type="EMBL" id="SHI46609.1"/>
    </source>
</evidence>
<feature type="transmembrane region" description="Helical" evidence="3">
    <location>
        <begin position="80"/>
        <end position="99"/>
    </location>
</feature>
<keyword evidence="2" id="KW-0813">Transport</keyword>
<dbReference type="STRING" id="1121298.SAMN05444401_0720"/>
<evidence type="ECO:0000256" key="1">
    <source>
        <dbReference type="ARBA" id="ARBA00010692"/>
    </source>
</evidence>
<comment type="similarity">
    <text evidence="1 2">Belongs to the BioY family.</text>
</comment>
<dbReference type="GO" id="GO:0015225">
    <property type="term" value="F:biotin transmembrane transporter activity"/>
    <property type="evidence" value="ECO:0007669"/>
    <property type="project" value="UniProtKB-UniRule"/>
</dbReference>
<dbReference type="Pfam" id="PF02632">
    <property type="entry name" value="BioY"/>
    <property type="match status" value="1"/>
</dbReference>
<dbReference type="AlphaFoldDB" id="A0A1M6BD19"/>
<dbReference type="PANTHER" id="PTHR34295:SF1">
    <property type="entry name" value="BIOTIN TRANSPORTER BIOY"/>
    <property type="match status" value="1"/>
</dbReference>
<dbReference type="EMBL" id="FQZO01000001">
    <property type="protein sequence ID" value="SHI46609.1"/>
    <property type="molecule type" value="Genomic_DNA"/>
</dbReference>
<keyword evidence="3" id="KW-1133">Transmembrane helix</keyword>
<dbReference type="RefSeq" id="WP_083599712.1">
    <property type="nucleotide sequence ID" value="NZ_FQZO01000001.1"/>
</dbReference>
<dbReference type="PIRSF" id="PIRSF016661">
    <property type="entry name" value="BioY"/>
    <property type="match status" value="1"/>
</dbReference>
<dbReference type="GO" id="GO:0005886">
    <property type="term" value="C:plasma membrane"/>
    <property type="evidence" value="ECO:0007669"/>
    <property type="project" value="UniProtKB-SubCell"/>
</dbReference>
<evidence type="ECO:0000256" key="2">
    <source>
        <dbReference type="PIRNR" id="PIRNR016661"/>
    </source>
</evidence>
<keyword evidence="2 3" id="KW-0472">Membrane</keyword>
<accession>A0A1M6BD19</accession>
<feature type="transmembrane region" description="Helical" evidence="3">
    <location>
        <begin position="32"/>
        <end position="50"/>
    </location>
</feature>